<protein>
    <submittedName>
        <fullName evidence="2">Uncharacterized protein</fullName>
    </submittedName>
</protein>
<dbReference type="EMBL" id="JAUSTW010000002">
    <property type="protein sequence ID" value="MDQ0198271.1"/>
    <property type="molecule type" value="Genomic_DNA"/>
</dbReference>
<gene>
    <name evidence="2" type="ORF">J2S10_001412</name>
</gene>
<dbReference type="Proteomes" id="UP001224122">
    <property type="component" value="Unassembled WGS sequence"/>
</dbReference>
<organism evidence="2 3">
    <name type="scientific">Neobacillus ginsengisoli</name>
    <dbReference type="NCBI Taxonomy" id="904295"/>
    <lineage>
        <taxon>Bacteria</taxon>
        <taxon>Bacillati</taxon>
        <taxon>Bacillota</taxon>
        <taxon>Bacilli</taxon>
        <taxon>Bacillales</taxon>
        <taxon>Bacillaceae</taxon>
        <taxon>Neobacillus</taxon>
    </lineage>
</organism>
<reference evidence="2 3" key="1">
    <citation type="submission" date="2023-07" db="EMBL/GenBank/DDBJ databases">
        <title>Genomic Encyclopedia of Type Strains, Phase IV (KMG-IV): sequencing the most valuable type-strain genomes for metagenomic binning, comparative biology and taxonomic classification.</title>
        <authorList>
            <person name="Goeker M."/>
        </authorList>
    </citation>
    <scope>NUCLEOTIDE SEQUENCE [LARGE SCALE GENOMIC DNA]</scope>
    <source>
        <strain evidence="2 3">DSM 27594</strain>
    </source>
</reference>
<keyword evidence="1" id="KW-0732">Signal</keyword>
<accession>A0ABT9XSD2</accession>
<keyword evidence="3" id="KW-1185">Reference proteome</keyword>
<evidence type="ECO:0000313" key="3">
    <source>
        <dbReference type="Proteomes" id="UP001224122"/>
    </source>
</evidence>
<evidence type="ECO:0000313" key="2">
    <source>
        <dbReference type="EMBL" id="MDQ0198271.1"/>
    </source>
</evidence>
<comment type="caution">
    <text evidence="2">The sequence shown here is derived from an EMBL/GenBank/DDBJ whole genome shotgun (WGS) entry which is preliminary data.</text>
</comment>
<name>A0ABT9XSD2_9BACI</name>
<proteinExistence type="predicted"/>
<sequence length="87" mass="10470">MMEQQGKVLLITVFFLFFTANNIFAQTNKPNDSIKVEYLYPANKEKVFTETVDQFYGALRNRSYPVHQEFYRKHIEFTKNIRIHMET</sequence>
<feature type="chain" id="PRO_5046903528" evidence="1">
    <location>
        <begin position="26"/>
        <end position="87"/>
    </location>
</feature>
<evidence type="ECO:0000256" key="1">
    <source>
        <dbReference type="SAM" id="SignalP"/>
    </source>
</evidence>
<dbReference type="RefSeq" id="WP_307405875.1">
    <property type="nucleotide sequence ID" value="NZ_JAUSTW010000002.1"/>
</dbReference>
<feature type="signal peptide" evidence="1">
    <location>
        <begin position="1"/>
        <end position="25"/>
    </location>
</feature>